<evidence type="ECO:0000256" key="9">
    <source>
        <dbReference type="ARBA" id="ARBA00023136"/>
    </source>
</evidence>
<keyword evidence="7 11" id="KW-1133">Transmembrane helix</keyword>
<keyword evidence="6" id="KW-0862">Zinc</keyword>
<dbReference type="SUPFAM" id="SSF161111">
    <property type="entry name" value="Cation efflux protein transmembrane domain-like"/>
    <property type="match status" value="1"/>
</dbReference>
<proteinExistence type="inferred from homology"/>
<evidence type="ECO:0000256" key="1">
    <source>
        <dbReference type="ARBA" id="ARBA00004146"/>
    </source>
</evidence>
<evidence type="ECO:0000256" key="8">
    <source>
        <dbReference type="ARBA" id="ARBA00023018"/>
    </source>
</evidence>
<evidence type="ECO:0000256" key="5">
    <source>
        <dbReference type="ARBA" id="ARBA00022753"/>
    </source>
</evidence>
<feature type="transmembrane region" description="Helical" evidence="11">
    <location>
        <begin position="43"/>
        <end position="63"/>
    </location>
</feature>
<dbReference type="Pfam" id="PF01545">
    <property type="entry name" value="Cation_efflux"/>
    <property type="match status" value="1"/>
</dbReference>
<keyword evidence="8" id="KW-0770">Synapse</keyword>
<evidence type="ECO:0000256" key="3">
    <source>
        <dbReference type="ARBA" id="ARBA00008731"/>
    </source>
</evidence>
<evidence type="ECO:0000256" key="10">
    <source>
        <dbReference type="ARBA" id="ARBA00023329"/>
    </source>
</evidence>
<evidence type="ECO:0000256" key="11">
    <source>
        <dbReference type="SAM" id="Phobius"/>
    </source>
</evidence>
<name>A0A6J4S6D1_9ACTN</name>
<feature type="transmembrane region" description="Helical" evidence="11">
    <location>
        <begin position="75"/>
        <end position="95"/>
    </location>
</feature>
<dbReference type="PANTHER" id="PTHR31937">
    <property type="entry name" value="TRANSMEMBRANE PROTEIN 163"/>
    <property type="match status" value="1"/>
</dbReference>
<evidence type="ECO:0000313" key="13">
    <source>
        <dbReference type="EMBL" id="CAA9490445.1"/>
    </source>
</evidence>
<evidence type="ECO:0000256" key="6">
    <source>
        <dbReference type="ARBA" id="ARBA00022833"/>
    </source>
</evidence>
<dbReference type="GO" id="GO:0016020">
    <property type="term" value="C:membrane"/>
    <property type="evidence" value="ECO:0007669"/>
    <property type="project" value="InterPro"/>
</dbReference>
<comment type="similarity">
    <text evidence="3">Belongs to the TMEM163 family.</text>
</comment>
<accession>A0A6J4S6D1</accession>
<comment type="subcellular location">
    <subcellularLocation>
        <location evidence="2">Cytoplasmic vesicle</location>
        <location evidence="2">Secretory vesicle</location>
        <location evidence="2">Synaptic vesicle membrane</location>
        <topology evidence="2">Multi-pass membrane protein</topology>
    </subcellularLocation>
    <subcellularLocation>
        <location evidence="1">Early endosome membrane</location>
    </subcellularLocation>
</comment>
<dbReference type="InterPro" id="IPR026765">
    <property type="entry name" value="Tmem163"/>
</dbReference>
<evidence type="ECO:0000256" key="2">
    <source>
        <dbReference type="ARBA" id="ARBA00004644"/>
    </source>
</evidence>
<organism evidence="13">
    <name type="scientific">uncultured Solirubrobacterales bacterium</name>
    <dbReference type="NCBI Taxonomy" id="768556"/>
    <lineage>
        <taxon>Bacteria</taxon>
        <taxon>Bacillati</taxon>
        <taxon>Actinomycetota</taxon>
        <taxon>Thermoleophilia</taxon>
        <taxon>Solirubrobacterales</taxon>
        <taxon>environmental samples</taxon>
    </lineage>
</organism>
<keyword evidence="5" id="KW-0967">Endosome</keyword>
<dbReference type="InterPro" id="IPR027469">
    <property type="entry name" value="Cation_efflux_TMD_sf"/>
</dbReference>
<dbReference type="GO" id="GO:0031410">
    <property type="term" value="C:cytoplasmic vesicle"/>
    <property type="evidence" value="ECO:0007669"/>
    <property type="project" value="UniProtKB-KW"/>
</dbReference>
<evidence type="ECO:0000256" key="4">
    <source>
        <dbReference type="ARBA" id="ARBA00022692"/>
    </source>
</evidence>
<evidence type="ECO:0000256" key="7">
    <source>
        <dbReference type="ARBA" id="ARBA00022989"/>
    </source>
</evidence>
<keyword evidence="9 11" id="KW-0472">Membrane</keyword>
<sequence>MAAEGGVALTAGIDSAIEGVASLVIVWRFTGARLLSAAAERRAQTLVAVQFFLLAPFVGYESLDALLGGERPDESWVGIGLSITSLLLMPWLGRLKQRLGERMGSVALRGEGQQNLLCSYLAAALLVGLAGNAVLGLWGLDPAAGLVIAAVALKEGLETWRGEGCCAPSPSPASESQGRLPRRILPPLAAV</sequence>
<reference evidence="13" key="1">
    <citation type="submission" date="2020-02" db="EMBL/GenBank/DDBJ databases">
        <authorList>
            <person name="Meier V. D."/>
        </authorList>
    </citation>
    <scope>NUCLEOTIDE SEQUENCE</scope>
    <source>
        <strain evidence="13">AVDCRST_MAG45</strain>
    </source>
</reference>
<keyword evidence="10" id="KW-0968">Cytoplasmic vesicle</keyword>
<feature type="transmembrane region" description="Helical" evidence="11">
    <location>
        <begin position="116"/>
        <end position="138"/>
    </location>
</feature>
<gene>
    <name evidence="13" type="ORF">AVDCRST_MAG45-715</name>
</gene>
<dbReference type="GO" id="GO:0008324">
    <property type="term" value="F:monoatomic cation transmembrane transporter activity"/>
    <property type="evidence" value="ECO:0007669"/>
    <property type="project" value="InterPro"/>
</dbReference>
<dbReference type="InterPro" id="IPR058533">
    <property type="entry name" value="Cation_efflux_TM"/>
</dbReference>
<protein>
    <recommendedName>
        <fullName evidence="12">Cation efflux protein transmembrane domain-containing protein</fullName>
    </recommendedName>
</protein>
<evidence type="ECO:0000259" key="12">
    <source>
        <dbReference type="Pfam" id="PF01545"/>
    </source>
</evidence>
<feature type="domain" description="Cation efflux protein transmembrane" evidence="12">
    <location>
        <begin position="44"/>
        <end position="159"/>
    </location>
</feature>
<dbReference type="PANTHER" id="PTHR31937:SF2">
    <property type="entry name" value="TRANSMEMBRANE PROTEIN 163"/>
    <property type="match status" value="1"/>
</dbReference>
<dbReference type="EMBL" id="CADCVU010000064">
    <property type="protein sequence ID" value="CAA9490445.1"/>
    <property type="molecule type" value="Genomic_DNA"/>
</dbReference>
<dbReference type="AlphaFoldDB" id="A0A6J4S6D1"/>
<dbReference type="Gene3D" id="1.20.1510.10">
    <property type="entry name" value="Cation efflux protein transmembrane domain"/>
    <property type="match status" value="1"/>
</dbReference>
<keyword evidence="4 11" id="KW-0812">Transmembrane</keyword>